<dbReference type="PANTHER" id="PTHR36919:SF2">
    <property type="entry name" value="BLL6627 PROTEIN"/>
    <property type="match status" value="1"/>
</dbReference>
<feature type="signal peptide" evidence="1">
    <location>
        <begin position="1"/>
        <end position="19"/>
    </location>
</feature>
<reference evidence="4" key="1">
    <citation type="journal article" date="2019" name="Int. J. Syst. Evol. Microbiol.">
        <title>The Global Catalogue of Microorganisms (GCM) 10K type strain sequencing project: providing services to taxonomists for standard genome sequencing and annotation.</title>
        <authorList>
            <consortium name="The Broad Institute Genomics Platform"/>
            <consortium name="The Broad Institute Genome Sequencing Center for Infectious Disease"/>
            <person name="Wu L."/>
            <person name="Ma J."/>
        </authorList>
    </citation>
    <scope>NUCLEOTIDE SEQUENCE [LARGE SCALE GENOMIC DNA]</scope>
    <source>
        <strain evidence="4">JCM 17919</strain>
    </source>
</reference>
<dbReference type="Proteomes" id="UP001501725">
    <property type="component" value="Unassembled WGS sequence"/>
</dbReference>
<comment type="caution">
    <text evidence="3">The sequence shown here is derived from an EMBL/GenBank/DDBJ whole genome shotgun (WGS) entry which is preliminary data.</text>
</comment>
<evidence type="ECO:0000313" key="4">
    <source>
        <dbReference type="Proteomes" id="UP001501725"/>
    </source>
</evidence>
<dbReference type="Pfam" id="PF09917">
    <property type="entry name" value="DUF2147"/>
    <property type="match status" value="1"/>
</dbReference>
<dbReference type="EMBL" id="BAABGY010000011">
    <property type="protein sequence ID" value="GAA4338415.1"/>
    <property type="molecule type" value="Genomic_DNA"/>
</dbReference>
<organism evidence="3 4">
    <name type="scientific">Flaviaesturariibacter amylovorans</name>
    <dbReference type="NCBI Taxonomy" id="1084520"/>
    <lineage>
        <taxon>Bacteria</taxon>
        <taxon>Pseudomonadati</taxon>
        <taxon>Bacteroidota</taxon>
        <taxon>Chitinophagia</taxon>
        <taxon>Chitinophagales</taxon>
        <taxon>Chitinophagaceae</taxon>
        <taxon>Flaviaestuariibacter</taxon>
    </lineage>
</organism>
<feature type="chain" id="PRO_5046494152" evidence="1">
    <location>
        <begin position="20"/>
        <end position="139"/>
    </location>
</feature>
<accession>A0ABP8HEW8</accession>
<proteinExistence type="predicted"/>
<gene>
    <name evidence="3" type="ORF">GCM10023184_34830</name>
</gene>
<dbReference type="PANTHER" id="PTHR36919">
    <property type="entry name" value="BLR1215 PROTEIN"/>
    <property type="match status" value="1"/>
</dbReference>
<keyword evidence="4" id="KW-1185">Reference proteome</keyword>
<keyword evidence="1" id="KW-0732">Signal</keyword>
<dbReference type="InterPro" id="IPR019223">
    <property type="entry name" value="DUF2147"/>
</dbReference>
<dbReference type="Gene3D" id="2.40.128.520">
    <property type="match status" value="1"/>
</dbReference>
<evidence type="ECO:0000256" key="1">
    <source>
        <dbReference type="SAM" id="SignalP"/>
    </source>
</evidence>
<evidence type="ECO:0000259" key="2">
    <source>
        <dbReference type="Pfam" id="PF09917"/>
    </source>
</evidence>
<evidence type="ECO:0000313" key="3">
    <source>
        <dbReference type="EMBL" id="GAA4338415.1"/>
    </source>
</evidence>
<name>A0ABP8HEW8_9BACT</name>
<sequence length="139" mass="15814">MKKLIFFLVLLLSIGNVFGQDKGDAIVGEWLSSSKEGKIQIYRQGNKYFGKISWSKNPGNLDTKNPDEKLRSRTIVGSVILKDFEFDGDNEWEDGTIYDPKSGKTYSCNMELKNANQLKIRGYIGISLIGRTEVWDRVK</sequence>
<protein>
    <submittedName>
        <fullName evidence="3">DUF2147 domain-containing protein</fullName>
    </submittedName>
</protein>
<feature type="domain" description="DUF2147" evidence="2">
    <location>
        <begin position="28"/>
        <end position="137"/>
    </location>
</feature>
<dbReference type="RefSeq" id="WP_345257082.1">
    <property type="nucleotide sequence ID" value="NZ_BAABGY010000011.1"/>
</dbReference>